<dbReference type="EMBL" id="JAQIZZ010000007">
    <property type="protein sequence ID" value="KAJ5533296.1"/>
    <property type="molecule type" value="Genomic_DNA"/>
</dbReference>
<reference evidence="2 3" key="1">
    <citation type="journal article" date="2023" name="IMA Fungus">
        <title>Comparative genomic study of the Penicillium genus elucidates a diverse pangenome and 15 lateral gene transfer events.</title>
        <authorList>
            <person name="Petersen C."/>
            <person name="Sorensen T."/>
            <person name="Nielsen M.R."/>
            <person name="Sondergaard T.E."/>
            <person name="Sorensen J.L."/>
            <person name="Fitzpatrick D.A."/>
            <person name="Frisvad J.C."/>
            <person name="Nielsen K.L."/>
        </authorList>
    </citation>
    <scope>NUCLEOTIDE SEQUENCE [LARGE SCALE GENOMIC DNA]</scope>
    <source>
        <strain evidence="2 3">IBT 35679</strain>
    </source>
</reference>
<name>A0AAD6CT74_9EURO</name>
<accession>A0AAD6CT74</accession>
<feature type="region of interest" description="Disordered" evidence="1">
    <location>
        <begin position="1"/>
        <end position="21"/>
    </location>
</feature>
<dbReference type="Proteomes" id="UP001220324">
    <property type="component" value="Unassembled WGS sequence"/>
</dbReference>
<gene>
    <name evidence="2" type="ORF">N7494_009848</name>
</gene>
<sequence>MPQPDISTANDSDDETFHHPSWPERWTHPEFMVSHDERRAHWIQQPWWKDRDRTSVNFIGNFKWPWGFMIYRTVYTPESDEVWTSCLDKITRYIHCGIDHVDGERYSGQDPFPETIIKETYKNVILDDRERWDGASWDQIRADFNVYLKSLGVEVGSDVPRFTACLVIDEKCLRSIMRAFDNPLDQRGVSKVGMRSRMGFVGMIDPTYMEGNSCCVNLYQGFMRVPISSLYELAARQLPCFSMDEICPSVSGPGKVPVHNGSGGYEDDE</sequence>
<protein>
    <submittedName>
        <fullName evidence="2">Uncharacterized protein</fullName>
    </submittedName>
</protein>
<organism evidence="2 3">
    <name type="scientific">Penicillium frequentans</name>
    <dbReference type="NCBI Taxonomy" id="3151616"/>
    <lineage>
        <taxon>Eukaryota</taxon>
        <taxon>Fungi</taxon>
        <taxon>Dikarya</taxon>
        <taxon>Ascomycota</taxon>
        <taxon>Pezizomycotina</taxon>
        <taxon>Eurotiomycetes</taxon>
        <taxon>Eurotiomycetidae</taxon>
        <taxon>Eurotiales</taxon>
        <taxon>Aspergillaceae</taxon>
        <taxon>Penicillium</taxon>
    </lineage>
</organism>
<feature type="compositionally biased region" description="Polar residues" evidence="1">
    <location>
        <begin position="1"/>
        <end position="10"/>
    </location>
</feature>
<evidence type="ECO:0000313" key="2">
    <source>
        <dbReference type="EMBL" id="KAJ5533296.1"/>
    </source>
</evidence>
<evidence type="ECO:0000313" key="3">
    <source>
        <dbReference type="Proteomes" id="UP001220324"/>
    </source>
</evidence>
<dbReference type="AlphaFoldDB" id="A0AAD6CT74"/>
<evidence type="ECO:0000256" key="1">
    <source>
        <dbReference type="SAM" id="MobiDB-lite"/>
    </source>
</evidence>
<comment type="caution">
    <text evidence="2">The sequence shown here is derived from an EMBL/GenBank/DDBJ whole genome shotgun (WGS) entry which is preliminary data.</text>
</comment>
<keyword evidence="3" id="KW-1185">Reference proteome</keyword>
<proteinExistence type="predicted"/>